<dbReference type="EMBL" id="BGZK01002817">
    <property type="protein sequence ID" value="GBP96649.1"/>
    <property type="molecule type" value="Genomic_DNA"/>
</dbReference>
<sequence length="101" mass="11659">MHWDGVCAVCEPACLETLELEQTLKNKSGLIVERQSTLKVRCSVEINQLVPDSTSGQRDTILRKQPESTPDNFTSHWLHQRSCKVTVSPDRVYKRRYQQDD</sequence>
<dbReference type="AlphaFoldDB" id="A0A4C2ABT8"/>
<proteinExistence type="predicted"/>
<organism evidence="1 2">
    <name type="scientific">Eumeta variegata</name>
    <name type="common">Bagworm moth</name>
    <name type="synonym">Eumeta japonica</name>
    <dbReference type="NCBI Taxonomy" id="151549"/>
    <lineage>
        <taxon>Eukaryota</taxon>
        <taxon>Metazoa</taxon>
        <taxon>Ecdysozoa</taxon>
        <taxon>Arthropoda</taxon>
        <taxon>Hexapoda</taxon>
        <taxon>Insecta</taxon>
        <taxon>Pterygota</taxon>
        <taxon>Neoptera</taxon>
        <taxon>Endopterygota</taxon>
        <taxon>Lepidoptera</taxon>
        <taxon>Glossata</taxon>
        <taxon>Ditrysia</taxon>
        <taxon>Tineoidea</taxon>
        <taxon>Psychidae</taxon>
        <taxon>Oiketicinae</taxon>
        <taxon>Eumeta</taxon>
    </lineage>
</organism>
<gene>
    <name evidence="1" type="ORF">EVAR_71626_1</name>
</gene>
<keyword evidence="2" id="KW-1185">Reference proteome</keyword>
<comment type="caution">
    <text evidence="1">The sequence shown here is derived from an EMBL/GenBank/DDBJ whole genome shotgun (WGS) entry which is preliminary data.</text>
</comment>
<dbReference type="Proteomes" id="UP000299102">
    <property type="component" value="Unassembled WGS sequence"/>
</dbReference>
<protein>
    <submittedName>
        <fullName evidence="1">Uncharacterized protein</fullName>
    </submittedName>
</protein>
<reference evidence="1 2" key="1">
    <citation type="journal article" date="2019" name="Commun. Biol.">
        <title>The bagworm genome reveals a unique fibroin gene that provides high tensile strength.</title>
        <authorList>
            <person name="Kono N."/>
            <person name="Nakamura H."/>
            <person name="Ohtoshi R."/>
            <person name="Tomita M."/>
            <person name="Numata K."/>
            <person name="Arakawa K."/>
        </authorList>
    </citation>
    <scope>NUCLEOTIDE SEQUENCE [LARGE SCALE GENOMIC DNA]</scope>
</reference>
<name>A0A4C2ABT8_EUMVA</name>
<evidence type="ECO:0000313" key="1">
    <source>
        <dbReference type="EMBL" id="GBP96649.1"/>
    </source>
</evidence>
<evidence type="ECO:0000313" key="2">
    <source>
        <dbReference type="Proteomes" id="UP000299102"/>
    </source>
</evidence>
<accession>A0A4C2ABT8</accession>